<comment type="caution">
    <text evidence="4">The sequence shown here is derived from an EMBL/GenBank/DDBJ whole genome shotgun (WGS) entry which is preliminary data.</text>
</comment>
<dbReference type="PANTHER" id="PTHR31690">
    <property type="entry name" value="FUCOSE MUTAROTASE"/>
    <property type="match status" value="1"/>
</dbReference>
<name>A0ABW1N8S0_9ACTN</name>
<dbReference type="Pfam" id="PF05025">
    <property type="entry name" value="RbsD_FucU"/>
    <property type="match status" value="1"/>
</dbReference>
<evidence type="ECO:0000256" key="2">
    <source>
        <dbReference type="ARBA" id="ARBA00023235"/>
    </source>
</evidence>
<evidence type="ECO:0000256" key="3">
    <source>
        <dbReference type="ARBA" id="ARBA00036324"/>
    </source>
</evidence>
<keyword evidence="2" id="KW-0413">Isomerase</keyword>
<gene>
    <name evidence="4" type="ORF">ACFP1K_01695</name>
</gene>
<evidence type="ECO:0000256" key="1">
    <source>
        <dbReference type="ARBA" id="ARBA00000223"/>
    </source>
</evidence>
<dbReference type="Proteomes" id="UP001596137">
    <property type="component" value="Unassembled WGS sequence"/>
</dbReference>
<dbReference type="InterPro" id="IPR023750">
    <property type="entry name" value="RbsD-like_sf"/>
</dbReference>
<comment type="catalytic activity">
    <reaction evidence="1">
        <text>beta-D-ribopyranose = beta-D-ribofuranose</text>
        <dbReference type="Rhea" id="RHEA:25432"/>
        <dbReference type="ChEBI" id="CHEBI:27476"/>
        <dbReference type="ChEBI" id="CHEBI:47002"/>
        <dbReference type="EC" id="5.4.99.62"/>
    </reaction>
</comment>
<dbReference type="Gene3D" id="3.40.1650.10">
    <property type="entry name" value="RbsD-like domain"/>
    <property type="match status" value="1"/>
</dbReference>
<dbReference type="InterPro" id="IPR050443">
    <property type="entry name" value="RbsD/FucU_mutarotase"/>
</dbReference>
<organism evidence="4 5">
    <name type="scientific">Sphaerisporangium aureirubrum</name>
    <dbReference type="NCBI Taxonomy" id="1544736"/>
    <lineage>
        <taxon>Bacteria</taxon>
        <taxon>Bacillati</taxon>
        <taxon>Actinomycetota</taxon>
        <taxon>Actinomycetes</taxon>
        <taxon>Streptosporangiales</taxon>
        <taxon>Streptosporangiaceae</taxon>
        <taxon>Sphaerisporangium</taxon>
    </lineage>
</organism>
<sequence>MLKGVDPVLTPEMLYALSSMGHGDEVVVADAHFPAEKIARRTTHGKLLRAEGGGSPRVVRAILSVLELDAYIEHPAERMMVDGEPDTLPQVQREAADELSRATGRTFTPVARGEFYERAKDAFCVVVTAETRGWGCFILTKGVLVTPDEPASAGGSTVGEWTP</sequence>
<dbReference type="PANTHER" id="PTHR31690:SF4">
    <property type="entry name" value="FUCOSE MUTAROTASE"/>
    <property type="match status" value="1"/>
</dbReference>
<reference evidence="5" key="1">
    <citation type="journal article" date="2019" name="Int. J. Syst. Evol. Microbiol.">
        <title>The Global Catalogue of Microorganisms (GCM) 10K type strain sequencing project: providing services to taxonomists for standard genome sequencing and annotation.</title>
        <authorList>
            <consortium name="The Broad Institute Genomics Platform"/>
            <consortium name="The Broad Institute Genome Sequencing Center for Infectious Disease"/>
            <person name="Wu L."/>
            <person name="Ma J."/>
        </authorList>
    </citation>
    <scope>NUCLEOTIDE SEQUENCE [LARGE SCALE GENOMIC DNA]</scope>
    <source>
        <strain evidence="5">JCM 30346</strain>
    </source>
</reference>
<dbReference type="InterPro" id="IPR007721">
    <property type="entry name" value="RbsD_FucU"/>
</dbReference>
<accession>A0ABW1N8S0</accession>
<protein>
    <submittedName>
        <fullName evidence="4">RbsD/FucU family protein</fullName>
    </submittedName>
</protein>
<keyword evidence="5" id="KW-1185">Reference proteome</keyword>
<evidence type="ECO:0000313" key="4">
    <source>
        <dbReference type="EMBL" id="MFC6079855.1"/>
    </source>
</evidence>
<evidence type="ECO:0000313" key="5">
    <source>
        <dbReference type="Proteomes" id="UP001596137"/>
    </source>
</evidence>
<comment type="catalytic activity">
    <reaction evidence="3">
        <text>alpha-L-fucose = beta-L-fucose</text>
        <dbReference type="Rhea" id="RHEA:25580"/>
        <dbReference type="ChEBI" id="CHEBI:42548"/>
        <dbReference type="ChEBI" id="CHEBI:42589"/>
        <dbReference type="EC" id="5.1.3.29"/>
    </reaction>
</comment>
<proteinExistence type="predicted"/>
<dbReference type="RefSeq" id="WP_380746328.1">
    <property type="nucleotide sequence ID" value="NZ_JBHSRF010000002.1"/>
</dbReference>
<dbReference type="SUPFAM" id="SSF102546">
    <property type="entry name" value="RbsD-like"/>
    <property type="match status" value="1"/>
</dbReference>
<dbReference type="EMBL" id="JBHSRF010000002">
    <property type="protein sequence ID" value="MFC6079855.1"/>
    <property type="molecule type" value="Genomic_DNA"/>
</dbReference>